<reference evidence="2 3" key="1">
    <citation type="submission" date="2019-03" db="EMBL/GenBank/DDBJ databases">
        <title>First draft genome of Liparis tanakae, snailfish: a comprehensive survey of snailfish specific genes.</title>
        <authorList>
            <person name="Kim W."/>
            <person name="Song I."/>
            <person name="Jeong J.-H."/>
            <person name="Kim D."/>
            <person name="Kim S."/>
            <person name="Ryu S."/>
            <person name="Song J.Y."/>
            <person name="Lee S.K."/>
        </authorList>
    </citation>
    <scope>NUCLEOTIDE SEQUENCE [LARGE SCALE GENOMIC DNA]</scope>
    <source>
        <tissue evidence="2">Muscle</tissue>
    </source>
</reference>
<protein>
    <submittedName>
        <fullName evidence="2">Uncharacterized protein</fullName>
    </submittedName>
</protein>
<accession>A0A4Z2IIX7</accession>
<name>A0A4Z2IIX7_9TELE</name>
<dbReference type="AlphaFoldDB" id="A0A4Z2IIX7"/>
<evidence type="ECO:0000313" key="2">
    <source>
        <dbReference type="EMBL" id="TNN77747.1"/>
    </source>
</evidence>
<feature type="region of interest" description="Disordered" evidence="1">
    <location>
        <begin position="82"/>
        <end position="105"/>
    </location>
</feature>
<proteinExistence type="predicted"/>
<dbReference type="EMBL" id="SRLO01000080">
    <property type="protein sequence ID" value="TNN77747.1"/>
    <property type="molecule type" value="Genomic_DNA"/>
</dbReference>
<organism evidence="2 3">
    <name type="scientific">Liparis tanakae</name>
    <name type="common">Tanaka's snailfish</name>
    <dbReference type="NCBI Taxonomy" id="230148"/>
    <lineage>
        <taxon>Eukaryota</taxon>
        <taxon>Metazoa</taxon>
        <taxon>Chordata</taxon>
        <taxon>Craniata</taxon>
        <taxon>Vertebrata</taxon>
        <taxon>Euteleostomi</taxon>
        <taxon>Actinopterygii</taxon>
        <taxon>Neopterygii</taxon>
        <taxon>Teleostei</taxon>
        <taxon>Neoteleostei</taxon>
        <taxon>Acanthomorphata</taxon>
        <taxon>Eupercaria</taxon>
        <taxon>Perciformes</taxon>
        <taxon>Cottioidei</taxon>
        <taxon>Cottales</taxon>
        <taxon>Liparidae</taxon>
        <taxon>Liparis</taxon>
    </lineage>
</organism>
<keyword evidence="3" id="KW-1185">Reference proteome</keyword>
<evidence type="ECO:0000256" key="1">
    <source>
        <dbReference type="SAM" id="MobiDB-lite"/>
    </source>
</evidence>
<feature type="compositionally biased region" description="Polar residues" evidence="1">
    <location>
        <begin position="93"/>
        <end position="105"/>
    </location>
</feature>
<comment type="caution">
    <text evidence="2">The sequence shown here is derived from an EMBL/GenBank/DDBJ whole genome shotgun (WGS) entry which is preliminary data.</text>
</comment>
<feature type="region of interest" description="Disordered" evidence="1">
    <location>
        <begin position="24"/>
        <end position="48"/>
    </location>
</feature>
<evidence type="ECO:0000313" key="3">
    <source>
        <dbReference type="Proteomes" id="UP000314294"/>
    </source>
</evidence>
<gene>
    <name evidence="2" type="ORF">EYF80_012045</name>
</gene>
<sequence>METLIQCSGPPDGRTCSFLHEASARRSARRPASDALLQAEPSRPSGLMPLPSVEPVLLHLFMDPLTGRCSRGVLLVEHKAVAAPPSSSSSSSGRLVTPQSGKSST</sequence>
<dbReference type="Proteomes" id="UP000314294">
    <property type="component" value="Unassembled WGS sequence"/>
</dbReference>